<dbReference type="OrthoDB" id="3982995at2759"/>
<proteinExistence type="predicted"/>
<feature type="compositionally biased region" description="Polar residues" evidence="1">
    <location>
        <begin position="9"/>
        <end position="20"/>
    </location>
</feature>
<keyword evidence="3" id="KW-1185">Reference proteome</keyword>
<dbReference type="AlphaFoldDB" id="A0A9P8TR21"/>
<evidence type="ECO:0000313" key="2">
    <source>
        <dbReference type="EMBL" id="KAH3687859.1"/>
    </source>
</evidence>
<name>A0A9P8TR21_WICPI</name>
<evidence type="ECO:0000256" key="1">
    <source>
        <dbReference type="SAM" id="MobiDB-lite"/>
    </source>
</evidence>
<evidence type="ECO:0000313" key="3">
    <source>
        <dbReference type="Proteomes" id="UP000774326"/>
    </source>
</evidence>
<organism evidence="2 3">
    <name type="scientific">Wickerhamomyces pijperi</name>
    <name type="common">Yeast</name>
    <name type="synonym">Pichia pijperi</name>
    <dbReference type="NCBI Taxonomy" id="599730"/>
    <lineage>
        <taxon>Eukaryota</taxon>
        <taxon>Fungi</taxon>
        <taxon>Dikarya</taxon>
        <taxon>Ascomycota</taxon>
        <taxon>Saccharomycotina</taxon>
        <taxon>Saccharomycetes</taxon>
        <taxon>Phaffomycetales</taxon>
        <taxon>Wickerhamomycetaceae</taxon>
        <taxon>Wickerhamomyces</taxon>
    </lineage>
</organism>
<sequence>MKSHKSHEPITSSLPLSETKQLMKKPHPQARLANYKDASFQEKTPSDKGFKFYKAVENCLRNNDNKEYYALGSPFVKVVDHVITQDEANHMAKGIHEKFKDSRNGHKVGNSLPNLKQFQWLAEERYTDETNVLKEVLSLKPPQGGEPKATQSDNFFKESVDMLIEEEESFGMCFKVYLCHLCESGTSYCALKLKRDEYVWCCNVCGNINNAHGNRYYIYNSLETSLTTLLCKLDFNPQVQSTEQNTSSRPSFFGGAKPSHKFQTGVFLADSNKRNMSSKTISDFYQTPYVINSRNINIKSDKFGLNSTTQLKQHLYEKPTITVVIGCEEIRVKDSPNHYCFFANLSCGFSRDPDAVKFQHRFMVIPQWKGCSGPEVKFTLDEMLAPLTDELAQLSTYGFNYHRPWMAKPVAVFTNVLNFSASSSIVESVTSNVSHLRGLTNHEGVIVPNFANLLFHEIPSGLLKLFLSLLSTSDRANIFKIFDQSAKESVKFRISKSQLMCSEDLLNLNSQLPLSKFIHASLVLSDRKIARKGFKSVPEDLFRCFQDLYLIGMGLNTSKDVDKSTTGEKVAKIEVACIDLINSHKTLRRKYSELSKILAIKDLLMFADYSYYFGTNIFANCSLESSTYFQKFHRVYDGKRDFELIHTMNRSDVVLFNMVNVRDLAYEMLKQNEELPNIFKLEAHLM</sequence>
<protein>
    <submittedName>
        <fullName evidence="2">Uncharacterized protein</fullName>
    </submittedName>
</protein>
<accession>A0A9P8TR21</accession>
<reference evidence="2" key="1">
    <citation type="journal article" date="2021" name="Open Biol.">
        <title>Shared evolutionary footprints suggest mitochondrial oxidative damage underlies multiple complex I losses in fungi.</title>
        <authorList>
            <person name="Schikora-Tamarit M.A."/>
            <person name="Marcet-Houben M."/>
            <person name="Nosek J."/>
            <person name="Gabaldon T."/>
        </authorList>
    </citation>
    <scope>NUCLEOTIDE SEQUENCE</scope>
    <source>
        <strain evidence="2">CBS2887</strain>
    </source>
</reference>
<gene>
    <name evidence="2" type="ORF">WICPIJ_001152</name>
</gene>
<comment type="caution">
    <text evidence="2">The sequence shown here is derived from an EMBL/GenBank/DDBJ whole genome shotgun (WGS) entry which is preliminary data.</text>
</comment>
<feature type="region of interest" description="Disordered" evidence="1">
    <location>
        <begin position="1"/>
        <end position="29"/>
    </location>
</feature>
<dbReference type="EMBL" id="JAEUBG010000605">
    <property type="protein sequence ID" value="KAH3687859.1"/>
    <property type="molecule type" value="Genomic_DNA"/>
</dbReference>
<dbReference type="Proteomes" id="UP000774326">
    <property type="component" value="Unassembled WGS sequence"/>
</dbReference>
<reference evidence="2" key="2">
    <citation type="submission" date="2021-01" db="EMBL/GenBank/DDBJ databases">
        <authorList>
            <person name="Schikora-Tamarit M.A."/>
        </authorList>
    </citation>
    <scope>NUCLEOTIDE SEQUENCE</scope>
    <source>
        <strain evidence="2">CBS2887</strain>
    </source>
</reference>